<dbReference type="Proteomes" id="UP000244523">
    <property type="component" value="Unassembled WGS sequence"/>
</dbReference>
<feature type="chain" id="PRO_5015679684" description="Putative auto-transporter adhesin head GIN domain-containing protein" evidence="1">
    <location>
        <begin position="22"/>
        <end position="206"/>
    </location>
</feature>
<feature type="domain" description="Putative auto-transporter adhesin head GIN" evidence="2">
    <location>
        <begin position="31"/>
        <end position="183"/>
    </location>
</feature>
<protein>
    <recommendedName>
        <fullName evidence="2">Putative auto-transporter adhesin head GIN domain-containing protein</fullName>
    </recommendedName>
</protein>
<keyword evidence="4" id="KW-1185">Reference proteome</keyword>
<feature type="signal peptide" evidence="1">
    <location>
        <begin position="1"/>
        <end position="21"/>
    </location>
</feature>
<evidence type="ECO:0000313" key="4">
    <source>
        <dbReference type="Proteomes" id="UP000244523"/>
    </source>
</evidence>
<sequence length="206" mass="21789">MKFFMTALALCVALSPALVRAESVPYKVSEFRAIDVRMGISVDVTIAPEYEVAAEAITGDLAQFRIKEYLPWLAFSRDTRWLIFSEWRDDAFAVDVKTPVLNGLKAFEDATATFAGDAGERLWIEAGTGGAITVSDVIVGELTLLARAGGTISAVGTCDRLTIRNEGHAIDASGLDCSSIVVNGDPAGVTLAPGALTVAEHPALEG</sequence>
<organism evidence="3 4">
    <name type="scientific">Yoonia sediminilitoris</name>
    <dbReference type="NCBI Taxonomy" id="1286148"/>
    <lineage>
        <taxon>Bacteria</taxon>
        <taxon>Pseudomonadati</taxon>
        <taxon>Pseudomonadota</taxon>
        <taxon>Alphaproteobacteria</taxon>
        <taxon>Rhodobacterales</taxon>
        <taxon>Paracoccaceae</taxon>
        <taxon>Yoonia</taxon>
    </lineage>
</organism>
<evidence type="ECO:0000256" key="1">
    <source>
        <dbReference type="SAM" id="SignalP"/>
    </source>
</evidence>
<dbReference type="InterPro" id="IPR021255">
    <property type="entry name" value="DUF2807"/>
</dbReference>
<evidence type="ECO:0000313" key="3">
    <source>
        <dbReference type="EMBL" id="PUB19137.1"/>
    </source>
</evidence>
<dbReference type="AlphaFoldDB" id="A0A2T6KRG0"/>
<dbReference type="EMBL" id="QBUD01000001">
    <property type="protein sequence ID" value="PUB19137.1"/>
    <property type="molecule type" value="Genomic_DNA"/>
</dbReference>
<dbReference type="Gene3D" id="2.160.20.120">
    <property type="match status" value="1"/>
</dbReference>
<keyword evidence="1" id="KW-0732">Signal</keyword>
<proteinExistence type="predicted"/>
<dbReference type="Pfam" id="PF10988">
    <property type="entry name" value="DUF2807"/>
    <property type="match status" value="1"/>
</dbReference>
<reference evidence="3 4" key="1">
    <citation type="submission" date="2018-04" db="EMBL/GenBank/DDBJ databases">
        <title>Genomic Encyclopedia of Archaeal and Bacterial Type Strains, Phase II (KMG-II): from individual species to whole genera.</title>
        <authorList>
            <person name="Goeker M."/>
        </authorList>
    </citation>
    <scope>NUCLEOTIDE SEQUENCE [LARGE SCALE GENOMIC DNA]</scope>
    <source>
        <strain evidence="3 4">DSM 29955</strain>
    </source>
</reference>
<evidence type="ECO:0000259" key="2">
    <source>
        <dbReference type="Pfam" id="PF10988"/>
    </source>
</evidence>
<gene>
    <name evidence="3" type="ORF">C8N45_101730</name>
</gene>
<comment type="caution">
    <text evidence="3">The sequence shown here is derived from an EMBL/GenBank/DDBJ whole genome shotgun (WGS) entry which is preliminary data.</text>
</comment>
<dbReference type="RefSeq" id="WP_108384801.1">
    <property type="nucleotide sequence ID" value="NZ_QBUD01000001.1"/>
</dbReference>
<accession>A0A2T6KRG0</accession>
<name>A0A2T6KRG0_9RHOB</name>